<dbReference type="Gramene" id="FCD_00002367-RA">
    <property type="protein sequence ID" value="FCD_00002367-RA:cds"/>
    <property type="gene ID" value="FCD_00002367"/>
</dbReference>
<evidence type="ECO:0000256" key="5">
    <source>
        <dbReference type="ARBA" id="ARBA00022516"/>
    </source>
</evidence>
<comment type="subcellular location">
    <subcellularLocation>
        <location evidence="1">Membrane</location>
        <topology evidence="1">Multi-pass membrane protein</topology>
    </subcellularLocation>
</comment>
<organism evidence="13 14">
    <name type="scientific">Ficus carica</name>
    <name type="common">Common fig</name>
    <dbReference type="NCBI Taxonomy" id="3494"/>
    <lineage>
        <taxon>Eukaryota</taxon>
        <taxon>Viridiplantae</taxon>
        <taxon>Streptophyta</taxon>
        <taxon>Embryophyta</taxon>
        <taxon>Tracheophyta</taxon>
        <taxon>Spermatophyta</taxon>
        <taxon>Magnoliopsida</taxon>
        <taxon>eudicotyledons</taxon>
        <taxon>Gunneridae</taxon>
        <taxon>Pentapetalae</taxon>
        <taxon>rosids</taxon>
        <taxon>fabids</taxon>
        <taxon>Rosales</taxon>
        <taxon>Moraceae</taxon>
        <taxon>Ficeae</taxon>
        <taxon>Ficus</taxon>
    </lineage>
</organism>
<dbReference type="GO" id="GO:0042761">
    <property type="term" value="P:very long-chain fatty acid biosynthetic process"/>
    <property type="evidence" value="ECO:0007669"/>
    <property type="project" value="TreeGrafter"/>
</dbReference>
<protein>
    <recommendedName>
        <fullName evidence="4">very-long-chain (3R)-3-hydroxyacyl-CoA dehydratase</fullName>
        <ecNumber evidence="4">4.2.1.134</ecNumber>
    </recommendedName>
</protein>
<evidence type="ECO:0000256" key="11">
    <source>
        <dbReference type="ARBA" id="ARBA00023160"/>
    </source>
</evidence>
<dbReference type="Proteomes" id="UP001187192">
    <property type="component" value="Unassembled WGS sequence"/>
</dbReference>
<evidence type="ECO:0000313" key="14">
    <source>
        <dbReference type="Proteomes" id="UP001187192"/>
    </source>
</evidence>
<keyword evidence="7" id="KW-0276">Fatty acid metabolism</keyword>
<keyword evidence="12" id="KW-0456">Lyase</keyword>
<evidence type="ECO:0000256" key="7">
    <source>
        <dbReference type="ARBA" id="ARBA00022832"/>
    </source>
</evidence>
<keyword evidence="10" id="KW-0472">Membrane</keyword>
<comment type="caution">
    <text evidence="13">The sequence shown here is derived from an EMBL/GenBank/DDBJ whole genome shotgun (WGS) entry which is preliminary data.</text>
</comment>
<evidence type="ECO:0000256" key="8">
    <source>
        <dbReference type="ARBA" id="ARBA00022989"/>
    </source>
</evidence>
<keyword evidence="5" id="KW-0444">Lipid biosynthesis</keyword>
<dbReference type="GO" id="GO:0030497">
    <property type="term" value="P:fatty acid elongation"/>
    <property type="evidence" value="ECO:0007669"/>
    <property type="project" value="TreeGrafter"/>
</dbReference>
<evidence type="ECO:0000256" key="10">
    <source>
        <dbReference type="ARBA" id="ARBA00023136"/>
    </source>
</evidence>
<sequence length="90" mass="9779">MPSLSYLYLFAYNSLQAFGWAFCLVRILGDFISTGTVNGAYASAGDLICLMQVSAFLEVIHGAIGGTGAEWDAASFDAMGRKDSRHFDHY</sequence>
<dbReference type="GO" id="GO:0005789">
    <property type="term" value="C:endoplasmic reticulum membrane"/>
    <property type="evidence" value="ECO:0007669"/>
    <property type="project" value="TreeGrafter"/>
</dbReference>
<dbReference type="EMBL" id="BTGU01000001">
    <property type="protein sequence ID" value="GMN24341.1"/>
    <property type="molecule type" value="Genomic_DNA"/>
</dbReference>
<dbReference type="PANTHER" id="PTHR11035">
    <property type="entry name" value="VERY-LONG-CHAIN (3R)-3-HYDROXYACYL-COA DEHYDRATASE"/>
    <property type="match status" value="1"/>
</dbReference>
<proteinExistence type="inferred from homology"/>
<dbReference type="InterPro" id="IPR007482">
    <property type="entry name" value="Tyr_Pase-like_PTPLA"/>
</dbReference>
<keyword evidence="14" id="KW-1185">Reference proteome</keyword>
<evidence type="ECO:0000256" key="1">
    <source>
        <dbReference type="ARBA" id="ARBA00004141"/>
    </source>
</evidence>
<dbReference type="AlphaFoldDB" id="A0AA88CP89"/>
<evidence type="ECO:0000256" key="3">
    <source>
        <dbReference type="ARBA" id="ARBA00007811"/>
    </source>
</evidence>
<name>A0AA88CP89_FICCA</name>
<keyword evidence="9" id="KW-0443">Lipid metabolism</keyword>
<comment type="similarity">
    <text evidence="3">Belongs to the very long-chain fatty acids dehydratase HACD family.</text>
</comment>
<evidence type="ECO:0000313" key="13">
    <source>
        <dbReference type="EMBL" id="GMN24341.1"/>
    </source>
</evidence>
<dbReference type="PANTHER" id="PTHR11035:SF35">
    <property type="entry name" value="VERY-LONG-CHAIN (3R)-3-HYDROXYACYL-COA DEHYDRATASE"/>
    <property type="match status" value="1"/>
</dbReference>
<dbReference type="GO" id="GO:0102158">
    <property type="term" value="F:very-long-chain (3R)-3-hydroxyacyl-CoA dehydratase activity"/>
    <property type="evidence" value="ECO:0007669"/>
    <property type="project" value="UniProtKB-EC"/>
</dbReference>
<evidence type="ECO:0000256" key="4">
    <source>
        <dbReference type="ARBA" id="ARBA00013122"/>
    </source>
</evidence>
<reference evidence="13" key="1">
    <citation type="submission" date="2023-07" db="EMBL/GenBank/DDBJ databases">
        <title>draft genome sequence of fig (Ficus carica).</title>
        <authorList>
            <person name="Takahashi T."/>
            <person name="Nishimura K."/>
        </authorList>
    </citation>
    <scope>NUCLEOTIDE SEQUENCE</scope>
</reference>
<comment type="pathway">
    <text evidence="2">Lipid metabolism; fatty acid biosynthesis.</text>
</comment>
<evidence type="ECO:0000256" key="2">
    <source>
        <dbReference type="ARBA" id="ARBA00005194"/>
    </source>
</evidence>
<dbReference type="GO" id="GO:0030148">
    <property type="term" value="P:sphingolipid biosynthetic process"/>
    <property type="evidence" value="ECO:0007669"/>
    <property type="project" value="TreeGrafter"/>
</dbReference>
<evidence type="ECO:0000256" key="6">
    <source>
        <dbReference type="ARBA" id="ARBA00022692"/>
    </source>
</evidence>
<accession>A0AA88CP89</accession>
<evidence type="ECO:0000256" key="9">
    <source>
        <dbReference type="ARBA" id="ARBA00023098"/>
    </source>
</evidence>
<gene>
    <name evidence="13" type="ORF">TIFTF001_000514</name>
</gene>
<evidence type="ECO:0000256" key="12">
    <source>
        <dbReference type="ARBA" id="ARBA00023239"/>
    </source>
</evidence>
<keyword evidence="6" id="KW-0812">Transmembrane</keyword>
<keyword evidence="8" id="KW-1133">Transmembrane helix</keyword>
<dbReference type="EC" id="4.2.1.134" evidence="4"/>
<keyword evidence="11" id="KW-0275">Fatty acid biosynthesis</keyword>